<keyword evidence="2" id="KW-1185">Reference proteome</keyword>
<evidence type="ECO:0000313" key="2">
    <source>
        <dbReference type="Proteomes" id="UP000324222"/>
    </source>
</evidence>
<accession>A0A5B7KD81</accession>
<dbReference type="AlphaFoldDB" id="A0A5B7KD81"/>
<comment type="caution">
    <text evidence="1">The sequence shown here is derived from an EMBL/GenBank/DDBJ whole genome shotgun (WGS) entry which is preliminary data.</text>
</comment>
<sequence length="42" mass="4588">MCTGTAFEVSGSTCSLFFALHTHIPGVLTLLIPHRHPSHGWQ</sequence>
<reference evidence="1 2" key="1">
    <citation type="submission" date="2019-05" db="EMBL/GenBank/DDBJ databases">
        <title>Another draft genome of Portunus trituberculatus and its Hox gene families provides insights of decapod evolution.</title>
        <authorList>
            <person name="Jeong J.-H."/>
            <person name="Song I."/>
            <person name="Kim S."/>
            <person name="Choi T."/>
            <person name="Kim D."/>
            <person name="Ryu S."/>
            <person name="Kim W."/>
        </authorList>
    </citation>
    <scope>NUCLEOTIDE SEQUENCE [LARGE SCALE GENOMIC DNA]</scope>
    <source>
        <tissue evidence="1">Muscle</tissue>
    </source>
</reference>
<protein>
    <submittedName>
        <fullName evidence="1">Uncharacterized protein</fullName>
    </submittedName>
</protein>
<dbReference type="EMBL" id="VSRR010144471">
    <property type="protein sequence ID" value="MPD05110.1"/>
    <property type="molecule type" value="Genomic_DNA"/>
</dbReference>
<organism evidence="1 2">
    <name type="scientific">Portunus trituberculatus</name>
    <name type="common">Swimming crab</name>
    <name type="synonym">Neptunus trituberculatus</name>
    <dbReference type="NCBI Taxonomy" id="210409"/>
    <lineage>
        <taxon>Eukaryota</taxon>
        <taxon>Metazoa</taxon>
        <taxon>Ecdysozoa</taxon>
        <taxon>Arthropoda</taxon>
        <taxon>Crustacea</taxon>
        <taxon>Multicrustacea</taxon>
        <taxon>Malacostraca</taxon>
        <taxon>Eumalacostraca</taxon>
        <taxon>Eucarida</taxon>
        <taxon>Decapoda</taxon>
        <taxon>Pleocyemata</taxon>
        <taxon>Brachyura</taxon>
        <taxon>Eubrachyura</taxon>
        <taxon>Portunoidea</taxon>
        <taxon>Portunidae</taxon>
        <taxon>Portuninae</taxon>
        <taxon>Portunus</taxon>
    </lineage>
</organism>
<evidence type="ECO:0000313" key="1">
    <source>
        <dbReference type="EMBL" id="MPD05110.1"/>
    </source>
</evidence>
<gene>
    <name evidence="1" type="ORF">E2C01_100837</name>
</gene>
<proteinExistence type="predicted"/>
<name>A0A5B7KD81_PORTR</name>
<dbReference type="Proteomes" id="UP000324222">
    <property type="component" value="Unassembled WGS sequence"/>
</dbReference>